<dbReference type="EMBL" id="CAXIEN010000228">
    <property type="protein sequence ID" value="CAL1288239.1"/>
    <property type="molecule type" value="Genomic_DNA"/>
</dbReference>
<evidence type="ECO:0000313" key="3">
    <source>
        <dbReference type="Proteomes" id="UP001497382"/>
    </source>
</evidence>
<proteinExistence type="predicted"/>
<feature type="region of interest" description="Disordered" evidence="1">
    <location>
        <begin position="1"/>
        <end position="21"/>
    </location>
</feature>
<dbReference type="AlphaFoldDB" id="A0AAV2AYB5"/>
<gene>
    <name evidence="2" type="ORF">LARSCL_LOCUS15232</name>
</gene>
<name>A0AAV2AYB5_9ARAC</name>
<evidence type="ECO:0000256" key="1">
    <source>
        <dbReference type="SAM" id="MobiDB-lite"/>
    </source>
</evidence>
<feature type="compositionally biased region" description="Polar residues" evidence="1">
    <location>
        <begin position="7"/>
        <end position="20"/>
    </location>
</feature>
<evidence type="ECO:0000313" key="2">
    <source>
        <dbReference type="EMBL" id="CAL1288239.1"/>
    </source>
</evidence>
<organism evidence="2 3">
    <name type="scientific">Larinioides sclopetarius</name>
    <dbReference type="NCBI Taxonomy" id="280406"/>
    <lineage>
        <taxon>Eukaryota</taxon>
        <taxon>Metazoa</taxon>
        <taxon>Ecdysozoa</taxon>
        <taxon>Arthropoda</taxon>
        <taxon>Chelicerata</taxon>
        <taxon>Arachnida</taxon>
        <taxon>Araneae</taxon>
        <taxon>Araneomorphae</taxon>
        <taxon>Entelegynae</taxon>
        <taxon>Araneoidea</taxon>
        <taxon>Araneidae</taxon>
        <taxon>Larinioides</taxon>
    </lineage>
</organism>
<accession>A0AAV2AYB5</accession>
<reference evidence="2 3" key="1">
    <citation type="submission" date="2024-04" db="EMBL/GenBank/DDBJ databases">
        <authorList>
            <person name="Rising A."/>
            <person name="Reimegard J."/>
            <person name="Sonavane S."/>
            <person name="Akerstrom W."/>
            <person name="Nylinder S."/>
            <person name="Hedman E."/>
            <person name="Kallberg Y."/>
        </authorList>
    </citation>
    <scope>NUCLEOTIDE SEQUENCE [LARGE SCALE GENOMIC DNA]</scope>
</reference>
<sequence length="169" mass="18604">MCGITRNDMTPTIVSRTSHSTGHRKGLLRTLSRSFDVRLRPVLTDQTAPTVGGIDSKLKYISFGVNNCDTRFHCTSSGSSGSSAPDLRHGSCFWSVLGGFCFFCVVSRGGAATDTCGRPGFTRNWAGRDCPLSDWFGRGISSRPGSDDRPHVRHLLFLHQRTALRRARR</sequence>
<keyword evidence="3" id="KW-1185">Reference proteome</keyword>
<comment type="caution">
    <text evidence="2">The sequence shown here is derived from an EMBL/GenBank/DDBJ whole genome shotgun (WGS) entry which is preliminary data.</text>
</comment>
<dbReference type="Proteomes" id="UP001497382">
    <property type="component" value="Unassembled WGS sequence"/>
</dbReference>
<protein>
    <submittedName>
        <fullName evidence="2">Uncharacterized protein</fullName>
    </submittedName>
</protein>